<dbReference type="RefSeq" id="WP_053074330.1">
    <property type="nucleotide sequence ID" value="NZ_JAJOHW010000168.1"/>
</dbReference>
<gene>
    <name evidence="5" type="ORF">ACFO0R_02835</name>
</gene>
<accession>A0ABV8ZMU2</accession>
<feature type="chain" id="PRO_5045298606" evidence="3">
    <location>
        <begin position="20"/>
        <end position="197"/>
    </location>
</feature>
<evidence type="ECO:0000313" key="6">
    <source>
        <dbReference type="Proteomes" id="UP001595999"/>
    </source>
</evidence>
<name>A0ABV8ZMU2_9NEIS</name>
<evidence type="ECO:0000256" key="2">
    <source>
        <dbReference type="ARBA" id="ARBA00022729"/>
    </source>
</evidence>
<protein>
    <submittedName>
        <fullName evidence="5">Outer membrane beta-barrel protein</fullName>
    </submittedName>
</protein>
<proteinExistence type="predicted"/>
<evidence type="ECO:0000256" key="3">
    <source>
        <dbReference type="SAM" id="SignalP"/>
    </source>
</evidence>
<dbReference type="InterPro" id="IPR027385">
    <property type="entry name" value="Beta-barrel_OMP"/>
</dbReference>
<dbReference type="InterPro" id="IPR011250">
    <property type="entry name" value="OMP/PagP_B-barrel"/>
</dbReference>
<evidence type="ECO:0000256" key="1">
    <source>
        <dbReference type="ARBA" id="ARBA00004442"/>
    </source>
</evidence>
<feature type="domain" description="Outer membrane protein beta-barrel" evidence="4">
    <location>
        <begin position="7"/>
        <end position="197"/>
    </location>
</feature>
<dbReference type="Proteomes" id="UP001595999">
    <property type="component" value="Unassembled WGS sequence"/>
</dbReference>
<dbReference type="EMBL" id="JBHSEK010000001">
    <property type="protein sequence ID" value="MFC4488545.1"/>
    <property type="molecule type" value="Genomic_DNA"/>
</dbReference>
<organism evidence="5 6">
    <name type="scientific">Chromobacterium aquaticum</name>
    <dbReference type="NCBI Taxonomy" id="467180"/>
    <lineage>
        <taxon>Bacteria</taxon>
        <taxon>Pseudomonadati</taxon>
        <taxon>Pseudomonadota</taxon>
        <taxon>Betaproteobacteria</taxon>
        <taxon>Neisseriales</taxon>
        <taxon>Chromobacteriaceae</taxon>
        <taxon>Chromobacterium</taxon>
    </lineage>
</organism>
<reference evidence="6" key="1">
    <citation type="journal article" date="2019" name="Int. J. Syst. Evol. Microbiol.">
        <title>The Global Catalogue of Microorganisms (GCM) 10K type strain sequencing project: providing services to taxonomists for standard genome sequencing and annotation.</title>
        <authorList>
            <consortium name="The Broad Institute Genomics Platform"/>
            <consortium name="The Broad Institute Genome Sequencing Center for Infectious Disease"/>
            <person name="Wu L."/>
            <person name="Ma J."/>
        </authorList>
    </citation>
    <scope>NUCLEOTIDE SEQUENCE [LARGE SCALE GENOMIC DNA]</scope>
    <source>
        <strain evidence="6">CGMCC 4.7608</strain>
    </source>
</reference>
<keyword evidence="6" id="KW-1185">Reference proteome</keyword>
<comment type="caution">
    <text evidence="5">The sequence shown here is derived from an EMBL/GenBank/DDBJ whole genome shotgun (WGS) entry which is preliminary data.</text>
</comment>
<evidence type="ECO:0000259" key="4">
    <source>
        <dbReference type="Pfam" id="PF13505"/>
    </source>
</evidence>
<keyword evidence="2 3" id="KW-0732">Signal</keyword>
<dbReference type="SUPFAM" id="SSF56925">
    <property type="entry name" value="OMPA-like"/>
    <property type="match status" value="1"/>
</dbReference>
<dbReference type="Gene3D" id="2.40.160.20">
    <property type="match status" value="1"/>
</dbReference>
<evidence type="ECO:0000313" key="5">
    <source>
        <dbReference type="EMBL" id="MFC4488545.1"/>
    </source>
</evidence>
<sequence>MKKLITASVLSLAALSAHAADPGLYVFGNTGYNFSKPESGNRNIMLKDAKAAGTVWELGAGYRFNQYLATELSYADFGKSKANGSFMGSTGSGSVATTAERIAVLGILPVTQDLEVFGKASLNNVHTKLKIDRFASQTFNDTRLGLGFGAQYQLHKNLSLRGEYEYIAGNDFQLPGGQSVIKTSGTSVLKAGISYHF</sequence>
<comment type="subcellular location">
    <subcellularLocation>
        <location evidence="1">Cell outer membrane</location>
    </subcellularLocation>
</comment>
<dbReference type="Pfam" id="PF13505">
    <property type="entry name" value="OMP_b-brl"/>
    <property type="match status" value="1"/>
</dbReference>
<feature type="signal peptide" evidence="3">
    <location>
        <begin position="1"/>
        <end position="19"/>
    </location>
</feature>